<protein>
    <submittedName>
        <fullName evidence="1">Uncharacterized protein</fullName>
    </submittedName>
</protein>
<organism evidence="1 2">
    <name type="scientific">Methylorubrum populi (strain ATCC BAA-705 / NCIMB 13946 / BJ001)</name>
    <name type="common">Methylobacterium populi</name>
    <dbReference type="NCBI Taxonomy" id="441620"/>
    <lineage>
        <taxon>Bacteria</taxon>
        <taxon>Pseudomonadati</taxon>
        <taxon>Pseudomonadota</taxon>
        <taxon>Alphaproteobacteria</taxon>
        <taxon>Hyphomicrobiales</taxon>
        <taxon>Methylobacteriaceae</taxon>
        <taxon>Methylorubrum</taxon>
    </lineage>
</organism>
<accession>B1ZDW9</accession>
<dbReference type="AlphaFoldDB" id="B1ZDW9"/>
<dbReference type="HOGENOM" id="CLU_2899053_0_0_5"/>
<gene>
    <name evidence="1" type="ordered locus">Mpop_4256</name>
</gene>
<evidence type="ECO:0000313" key="1">
    <source>
        <dbReference type="EMBL" id="ACB82362.1"/>
    </source>
</evidence>
<reference evidence="1" key="1">
    <citation type="submission" date="2008-04" db="EMBL/GenBank/DDBJ databases">
        <title>Complete sequence of chromosome of Methylobacterium populi BJ001.</title>
        <authorList>
            <consortium name="US DOE Joint Genome Institute"/>
            <person name="Copeland A."/>
            <person name="Lucas S."/>
            <person name="Lapidus A."/>
            <person name="Glavina del Rio T."/>
            <person name="Dalin E."/>
            <person name="Tice H."/>
            <person name="Bruce D."/>
            <person name="Goodwin L."/>
            <person name="Pitluck S."/>
            <person name="Chertkov O."/>
            <person name="Brettin T."/>
            <person name="Detter J.C."/>
            <person name="Han C."/>
            <person name="Kuske C.R."/>
            <person name="Schmutz J."/>
            <person name="Larimer F."/>
            <person name="Land M."/>
            <person name="Hauser L."/>
            <person name="Kyrpides N."/>
            <person name="Mikhailova N."/>
            <person name="Marx C."/>
            <person name="Richardson P."/>
        </authorList>
    </citation>
    <scope>NUCLEOTIDE SEQUENCE [LARGE SCALE GENOMIC DNA]</scope>
    <source>
        <strain evidence="1">BJ001</strain>
    </source>
</reference>
<dbReference type="Proteomes" id="UP000007136">
    <property type="component" value="Chromosome"/>
</dbReference>
<name>B1ZDW9_METPB</name>
<dbReference type="EMBL" id="CP001029">
    <property type="protein sequence ID" value="ACB82362.1"/>
    <property type="molecule type" value="Genomic_DNA"/>
</dbReference>
<dbReference type="STRING" id="441620.Mpop_4256"/>
<dbReference type="KEGG" id="mpo:Mpop_4256"/>
<proteinExistence type="predicted"/>
<sequence>MTDDERKAAELRGLLGFARGLGLDEAVGRGAPAASASDDARLAEVRKRMFVGA</sequence>
<evidence type="ECO:0000313" key="2">
    <source>
        <dbReference type="Proteomes" id="UP000007136"/>
    </source>
</evidence>